<reference evidence="2" key="1">
    <citation type="submission" date="2018-05" db="EMBL/GenBank/DDBJ databases">
        <authorList>
            <person name="Lanie J.A."/>
            <person name="Ng W.-L."/>
            <person name="Kazmierczak K.M."/>
            <person name="Andrzejewski T.M."/>
            <person name="Davidsen T.M."/>
            <person name="Wayne K.J."/>
            <person name="Tettelin H."/>
            <person name="Glass J.I."/>
            <person name="Rusch D."/>
            <person name="Podicherti R."/>
            <person name="Tsui H.-C.T."/>
            <person name="Winkler M.E."/>
        </authorList>
    </citation>
    <scope>NUCLEOTIDE SEQUENCE</scope>
</reference>
<protein>
    <recommendedName>
        <fullName evidence="3">Sulfotransferase family protein</fullName>
    </recommendedName>
</protein>
<evidence type="ECO:0008006" key="3">
    <source>
        <dbReference type="Google" id="ProtNLM"/>
    </source>
</evidence>
<proteinExistence type="inferred from homology"/>
<dbReference type="Gene3D" id="3.40.50.300">
    <property type="entry name" value="P-loop containing nucleotide triphosphate hydrolases"/>
    <property type="match status" value="1"/>
</dbReference>
<gene>
    <name evidence="2" type="ORF">METZ01_LOCUS57216</name>
</gene>
<accession>A0A381SJX6</accession>
<dbReference type="InterPro" id="IPR050571">
    <property type="entry name" value="Class-IV_PLP-Dep_Aminotrnsfr"/>
</dbReference>
<dbReference type="InterPro" id="IPR027417">
    <property type="entry name" value="P-loop_NTPase"/>
</dbReference>
<dbReference type="EMBL" id="UINC01003217">
    <property type="protein sequence ID" value="SVA04362.1"/>
    <property type="molecule type" value="Genomic_DNA"/>
</dbReference>
<dbReference type="Pfam" id="PF19798">
    <property type="entry name" value="Sulfotransfer_5"/>
    <property type="match status" value="1"/>
</dbReference>
<name>A0A381SJX6_9ZZZZ</name>
<dbReference type="GO" id="GO:0019752">
    <property type="term" value="P:carboxylic acid metabolic process"/>
    <property type="evidence" value="ECO:0007669"/>
    <property type="project" value="TreeGrafter"/>
</dbReference>
<dbReference type="SUPFAM" id="SSF52540">
    <property type="entry name" value="P-loop containing nucleoside triphosphate hydrolases"/>
    <property type="match status" value="1"/>
</dbReference>
<evidence type="ECO:0000256" key="1">
    <source>
        <dbReference type="ARBA" id="ARBA00009320"/>
    </source>
</evidence>
<comment type="similarity">
    <text evidence="1">Belongs to the class-IV pyridoxal-phosphate-dependent aminotransferase family.</text>
</comment>
<sequence length="222" mass="24591">MYSFAQRPDTTALDEPLYAHYLRVTGRVHPGRDEVLATRDPDGEQVVAEVMLGAYDTPVVFFKQMAHHIVDLDRAFLGECRNILLVREPTEMLASLAVRLDDATLADTGLEVQVELLDSIMEAGEEPVVLDATVLRSDPRAALTELCGRLGIDFEEAMLSWPAGPKPEDGVWAKHWYDAAHSSTGFRPWEPSTVTVPDHLRPVLDVAIPLHARLAEYAIIPA</sequence>
<dbReference type="PANTHER" id="PTHR42743">
    <property type="entry name" value="AMINO-ACID AMINOTRANSFERASE"/>
    <property type="match status" value="1"/>
</dbReference>
<organism evidence="2">
    <name type="scientific">marine metagenome</name>
    <dbReference type="NCBI Taxonomy" id="408172"/>
    <lineage>
        <taxon>unclassified sequences</taxon>
        <taxon>metagenomes</taxon>
        <taxon>ecological metagenomes</taxon>
    </lineage>
</organism>
<dbReference type="PANTHER" id="PTHR42743:SF11">
    <property type="entry name" value="AMINODEOXYCHORISMATE LYASE"/>
    <property type="match status" value="1"/>
</dbReference>
<dbReference type="AlphaFoldDB" id="A0A381SJX6"/>
<evidence type="ECO:0000313" key="2">
    <source>
        <dbReference type="EMBL" id="SVA04362.1"/>
    </source>
</evidence>